<gene>
    <name evidence="2" type="ORF">L0668_14965</name>
</gene>
<protein>
    <submittedName>
        <fullName evidence="2">ABC transporter substrate-binding protein</fullName>
    </submittedName>
</protein>
<dbReference type="Gene3D" id="3.10.450.710">
    <property type="entry name" value="Tgt2/MlaC"/>
    <property type="match status" value="1"/>
</dbReference>
<dbReference type="Proteomes" id="UP001521137">
    <property type="component" value="Unassembled WGS sequence"/>
</dbReference>
<dbReference type="PANTHER" id="PTHR36573">
    <property type="entry name" value="INTERMEMBRANE PHOSPHOLIPID TRANSPORT SYSTEM BINDING PROTEIN MLAC"/>
    <property type="match status" value="1"/>
</dbReference>
<accession>A0ABS9DC96</accession>
<dbReference type="PANTHER" id="PTHR36573:SF1">
    <property type="entry name" value="INTERMEMBRANE PHOSPHOLIPID TRANSPORT SYSTEM BINDING PROTEIN MLAC"/>
    <property type="match status" value="1"/>
</dbReference>
<dbReference type="PIRSF" id="PIRSF004649">
    <property type="entry name" value="MlaC"/>
    <property type="match status" value="1"/>
</dbReference>
<comment type="caution">
    <text evidence="2">The sequence shown here is derived from an EMBL/GenBank/DDBJ whole genome shotgun (WGS) entry which is preliminary data.</text>
</comment>
<feature type="chain" id="PRO_5045051137" evidence="1">
    <location>
        <begin position="34"/>
        <end position="222"/>
    </location>
</feature>
<keyword evidence="3" id="KW-1185">Reference proteome</keyword>
<organism evidence="2 3">
    <name type="scientific">Paraglaciecola algarum</name>
    <dbReference type="NCBI Taxonomy" id="3050085"/>
    <lineage>
        <taxon>Bacteria</taxon>
        <taxon>Pseudomonadati</taxon>
        <taxon>Pseudomonadota</taxon>
        <taxon>Gammaproteobacteria</taxon>
        <taxon>Alteromonadales</taxon>
        <taxon>Alteromonadaceae</taxon>
        <taxon>Paraglaciecola</taxon>
    </lineage>
</organism>
<evidence type="ECO:0000256" key="1">
    <source>
        <dbReference type="SAM" id="SignalP"/>
    </source>
</evidence>
<evidence type="ECO:0000313" key="3">
    <source>
        <dbReference type="Proteomes" id="UP001521137"/>
    </source>
</evidence>
<keyword evidence="1" id="KW-0732">Signal</keyword>
<dbReference type="InterPro" id="IPR042245">
    <property type="entry name" value="Tgt2/MlaC_sf"/>
</dbReference>
<dbReference type="EMBL" id="JAKGAS010000008">
    <property type="protein sequence ID" value="MCF2949419.1"/>
    <property type="molecule type" value="Genomic_DNA"/>
</dbReference>
<proteinExistence type="predicted"/>
<dbReference type="InterPro" id="IPR008869">
    <property type="entry name" value="MlaC/ttg2D"/>
</dbReference>
<sequence length="222" mass="25088">MNVKFSILRKVSQTALVILLTGMATLSANISYADQTNPQVLLEKVTNTTFQRIESEQQDIQSNPNHLKGIIEQELMPHIDHQFAAFKVLGNQFRAVPKKQIPEYVAEFKQYLISNFATALASYGGQQLIFEPVKNVENLKNLTIKAIIREAGHPDINLHFKLRKNNKTQEWKTYDLVAEGISLLSSKRTEFASVIRQQGIQAVIDIMKDKNNQPLELAANAN</sequence>
<evidence type="ECO:0000313" key="2">
    <source>
        <dbReference type="EMBL" id="MCF2949419.1"/>
    </source>
</evidence>
<dbReference type="RefSeq" id="WP_235313521.1">
    <property type="nucleotide sequence ID" value="NZ_JAKGAS010000008.1"/>
</dbReference>
<reference evidence="2 3" key="1">
    <citation type="submission" date="2022-01" db="EMBL/GenBank/DDBJ databases">
        <title>Paraglaciecola sp. G1-23.</title>
        <authorList>
            <person name="Jin M.S."/>
            <person name="Han D.M."/>
            <person name="Kim H.M."/>
            <person name="Jeon C.O."/>
        </authorList>
    </citation>
    <scope>NUCLEOTIDE SEQUENCE [LARGE SCALE GENOMIC DNA]</scope>
    <source>
        <strain evidence="2 3">G1-23</strain>
    </source>
</reference>
<feature type="signal peptide" evidence="1">
    <location>
        <begin position="1"/>
        <end position="33"/>
    </location>
</feature>
<name>A0ABS9DC96_9ALTE</name>
<dbReference type="Pfam" id="PF05494">
    <property type="entry name" value="MlaC"/>
    <property type="match status" value="1"/>
</dbReference>